<reference evidence="1 2" key="1">
    <citation type="submission" date="2019-04" db="EMBL/GenBank/DDBJ databases">
        <title>Streptomyces oryziradicis sp. nov., a novel actinomycete isolated from rhizosphere soil of rice (Oryza sativa L.).</title>
        <authorList>
            <person name="Li C."/>
        </authorList>
    </citation>
    <scope>NUCLEOTIDE SEQUENCE [LARGE SCALE GENOMIC DNA]</scope>
    <source>
        <strain evidence="1 2">NEAU-C40</strain>
    </source>
</reference>
<dbReference type="RefSeq" id="WP_136723329.1">
    <property type="nucleotide sequence ID" value="NZ_JAOPYF010000208.1"/>
</dbReference>
<name>A0A4U0SPZ2_9ACTN</name>
<protein>
    <submittedName>
        <fullName evidence="1">GNAT family N-acetyltransferase</fullName>
    </submittedName>
</protein>
<dbReference type="Gene3D" id="3.40.630.30">
    <property type="match status" value="1"/>
</dbReference>
<comment type="caution">
    <text evidence="1">The sequence shown here is derived from an EMBL/GenBank/DDBJ whole genome shotgun (WGS) entry which is preliminary data.</text>
</comment>
<organism evidence="1 2">
    <name type="scientific">Actinacidiphila oryziradicis</name>
    <dbReference type="NCBI Taxonomy" id="2571141"/>
    <lineage>
        <taxon>Bacteria</taxon>
        <taxon>Bacillati</taxon>
        <taxon>Actinomycetota</taxon>
        <taxon>Actinomycetes</taxon>
        <taxon>Kitasatosporales</taxon>
        <taxon>Streptomycetaceae</taxon>
        <taxon>Actinacidiphila</taxon>
    </lineage>
</organism>
<accession>A0A4U0SPZ2</accession>
<keyword evidence="1" id="KW-0808">Transferase</keyword>
<gene>
    <name evidence="1" type="ORF">FCI23_11055</name>
</gene>
<dbReference type="OrthoDB" id="9814648at2"/>
<dbReference type="AlphaFoldDB" id="A0A4U0SPZ2"/>
<dbReference type="SUPFAM" id="SSF55729">
    <property type="entry name" value="Acyl-CoA N-acyltransferases (Nat)"/>
    <property type="match status" value="1"/>
</dbReference>
<evidence type="ECO:0000313" key="1">
    <source>
        <dbReference type="EMBL" id="TKA11378.1"/>
    </source>
</evidence>
<evidence type="ECO:0000313" key="2">
    <source>
        <dbReference type="Proteomes" id="UP000305778"/>
    </source>
</evidence>
<proteinExistence type="predicted"/>
<dbReference type="InterPro" id="IPR016181">
    <property type="entry name" value="Acyl_CoA_acyltransferase"/>
</dbReference>
<keyword evidence="2" id="KW-1185">Reference proteome</keyword>
<sequence length="67" mass="7331">MAWLKVQAPNTAAMAAYTNAGFRPAGRLRQAGQWLGEPVDKVLTDCQPATFHTTWPTCALPWATNET</sequence>
<dbReference type="Proteomes" id="UP000305778">
    <property type="component" value="Unassembled WGS sequence"/>
</dbReference>
<dbReference type="GO" id="GO:0016740">
    <property type="term" value="F:transferase activity"/>
    <property type="evidence" value="ECO:0007669"/>
    <property type="project" value="UniProtKB-KW"/>
</dbReference>
<dbReference type="EMBL" id="SUMC01000008">
    <property type="protein sequence ID" value="TKA11378.1"/>
    <property type="molecule type" value="Genomic_DNA"/>
</dbReference>